<evidence type="ECO:0000313" key="3">
    <source>
        <dbReference type="Proteomes" id="UP001482620"/>
    </source>
</evidence>
<dbReference type="Proteomes" id="UP001482620">
    <property type="component" value="Unassembled WGS sequence"/>
</dbReference>
<organism evidence="2 3">
    <name type="scientific">Ilyodon furcidens</name>
    <name type="common">goldbreast splitfin</name>
    <dbReference type="NCBI Taxonomy" id="33524"/>
    <lineage>
        <taxon>Eukaryota</taxon>
        <taxon>Metazoa</taxon>
        <taxon>Chordata</taxon>
        <taxon>Craniata</taxon>
        <taxon>Vertebrata</taxon>
        <taxon>Euteleostomi</taxon>
        <taxon>Actinopterygii</taxon>
        <taxon>Neopterygii</taxon>
        <taxon>Teleostei</taxon>
        <taxon>Neoteleostei</taxon>
        <taxon>Acanthomorphata</taxon>
        <taxon>Ovalentaria</taxon>
        <taxon>Atherinomorphae</taxon>
        <taxon>Cyprinodontiformes</taxon>
        <taxon>Goodeidae</taxon>
        <taxon>Ilyodon</taxon>
    </lineage>
</organism>
<comment type="caution">
    <text evidence="2">The sequence shown here is derived from an EMBL/GenBank/DDBJ whole genome shotgun (WGS) entry which is preliminary data.</text>
</comment>
<gene>
    <name evidence="2" type="ORF">ILYODFUR_008635</name>
</gene>
<proteinExistence type="predicted"/>
<evidence type="ECO:0000313" key="2">
    <source>
        <dbReference type="EMBL" id="MEQ2239827.1"/>
    </source>
</evidence>
<keyword evidence="3" id="KW-1185">Reference proteome</keyword>
<keyword evidence="1" id="KW-1133">Transmembrane helix</keyword>
<sequence>MYERECAFAQRRHSIRAGLTTQTLYRREGNLRSGAQQICTLLGFSELDYIILFRLFLFSLLIARVSVRGRLHLAPDASVTICDRVPEAVKVMPAGFQQLGGETVTGTLALSVFTAVLGSLTFGYNIGVINAPQKVKIIPSIDY</sequence>
<reference evidence="2 3" key="1">
    <citation type="submission" date="2021-06" db="EMBL/GenBank/DDBJ databases">
        <authorList>
            <person name="Palmer J.M."/>
        </authorList>
    </citation>
    <scope>NUCLEOTIDE SEQUENCE [LARGE SCALE GENOMIC DNA]</scope>
    <source>
        <strain evidence="3">if_2019</strain>
        <tissue evidence="2">Muscle</tissue>
    </source>
</reference>
<name>A0ABV0U7Z4_9TELE</name>
<keyword evidence="1" id="KW-0472">Membrane</keyword>
<protein>
    <submittedName>
        <fullName evidence="2">Uncharacterized protein</fullName>
    </submittedName>
</protein>
<feature type="transmembrane region" description="Helical" evidence="1">
    <location>
        <begin position="49"/>
        <end position="67"/>
    </location>
</feature>
<keyword evidence="1" id="KW-0812">Transmembrane</keyword>
<accession>A0ABV0U7Z4</accession>
<dbReference type="EMBL" id="JAHRIQ010058513">
    <property type="protein sequence ID" value="MEQ2239827.1"/>
    <property type="molecule type" value="Genomic_DNA"/>
</dbReference>
<evidence type="ECO:0000256" key="1">
    <source>
        <dbReference type="SAM" id="Phobius"/>
    </source>
</evidence>